<dbReference type="Proteomes" id="UP001189429">
    <property type="component" value="Unassembled WGS sequence"/>
</dbReference>
<gene>
    <name evidence="1" type="ORF">PCOR1329_LOCUS3983</name>
</gene>
<protein>
    <recommendedName>
        <fullName evidence="3">Ras-GEF domain-containing protein</fullName>
    </recommendedName>
</protein>
<evidence type="ECO:0000313" key="1">
    <source>
        <dbReference type="EMBL" id="CAK0793821.1"/>
    </source>
</evidence>
<name>A0ABN9PLT5_9DINO</name>
<keyword evidence="2" id="KW-1185">Reference proteome</keyword>
<dbReference type="EMBL" id="CAUYUJ010001034">
    <property type="protein sequence ID" value="CAK0793821.1"/>
    <property type="molecule type" value="Genomic_DNA"/>
</dbReference>
<reference evidence="1" key="1">
    <citation type="submission" date="2023-10" db="EMBL/GenBank/DDBJ databases">
        <authorList>
            <person name="Chen Y."/>
            <person name="Shah S."/>
            <person name="Dougan E. K."/>
            <person name="Thang M."/>
            <person name="Chan C."/>
        </authorList>
    </citation>
    <scope>NUCLEOTIDE SEQUENCE [LARGE SCALE GENOMIC DNA]</scope>
</reference>
<organism evidence="1 2">
    <name type="scientific">Prorocentrum cordatum</name>
    <dbReference type="NCBI Taxonomy" id="2364126"/>
    <lineage>
        <taxon>Eukaryota</taxon>
        <taxon>Sar</taxon>
        <taxon>Alveolata</taxon>
        <taxon>Dinophyceae</taxon>
        <taxon>Prorocentrales</taxon>
        <taxon>Prorocentraceae</taxon>
        <taxon>Prorocentrum</taxon>
    </lineage>
</organism>
<comment type="caution">
    <text evidence="1">The sequence shown here is derived from an EMBL/GenBank/DDBJ whole genome shotgun (WGS) entry which is preliminary data.</text>
</comment>
<evidence type="ECO:0000313" key="2">
    <source>
        <dbReference type="Proteomes" id="UP001189429"/>
    </source>
</evidence>
<feature type="non-terminal residue" evidence="1">
    <location>
        <position position="1"/>
    </location>
</feature>
<accession>A0ABN9PLT5</accession>
<evidence type="ECO:0008006" key="3">
    <source>
        <dbReference type="Google" id="ProtNLM"/>
    </source>
</evidence>
<sequence length="88" mass="9819">TKLSLEPAAADGAAPVSRTVQHTVAQWRELLRHEELRSLMLVNCVSLAAHAGRRMHSLESLRRSWARVIRGMRLCGAFPLPTPPRRGL</sequence>
<proteinExistence type="predicted"/>